<dbReference type="PROSITE" id="PS51257">
    <property type="entry name" value="PROKAR_LIPOPROTEIN"/>
    <property type="match status" value="1"/>
</dbReference>
<dbReference type="Pfam" id="PF00497">
    <property type="entry name" value="SBP_bac_3"/>
    <property type="match status" value="1"/>
</dbReference>
<dbReference type="CDD" id="cd13624">
    <property type="entry name" value="PBP2_Arg_Lys_His"/>
    <property type="match status" value="1"/>
</dbReference>
<proteinExistence type="predicted"/>
<dbReference type="OrthoDB" id="30671at2157"/>
<protein>
    <submittedName>
        <fullName evidence="4">Extracellular solute-binding protein family 3</fullName>
    </submittedName>
</protein>
<dbReference type="eggNOG" id="arCOG01799">
    <property type="taxonomic scope" value="Archaea"/>
</dbReference>
<dbReference type="PANTHER" id="PTHR35936">
    <property type="entry name" value="MEMBRANE-BOUND LYTIC MUREIN TRANSGLYCOSYLASE F"/>
    <property type="match status" value="1"/>
</dbReference>
<keyword evidence="1" id="KW-0732">Signal</keyword>
<evidence type="ECO:0000259" key="3">
    <source>
        <dbReference type="SMART" id="SM00079"/>
    </source>
</evidence>
<dbReference type="AlphaFoldDB" id="D7DUB2"/>
<evidence type="ECO:0000313" key="4">
    <source>
        <dbReference type="EMBL" id="ADI36722.1"/>
    </source>
</evidence>
<dbReference type="InterPro" id="IPR001638">
    <property type="entry name" value="Solute-binding_3/MltF_N"/>
</dbReference>
<evidence type="ECO:0000313" key="5">
    <source>
        <dbReference type="Proteomes" id="UP000007722"/>
    </source>
</evidence>
<dbReference type="GO" id="GO:0016020">
    <property type="term" value="C:membrane"/>
    <property type="evidence" value="ECO:0007669"/>
    <property type="project" value="InterPro"/>
</dbReference>
<name>D7DUB2_METV3</name>
<keyword evidence="5" id="KW-1185">Reference proteome</keyword>
<dbReference type="KEGG" id="mvo:Mvol_1065"/>
<feature type="domain" description="Solute-binding protein family 3/N-terminal" evidence="2">
    <location>
        <begin position="39"/>
        <end position="261"/>
    </location>
</feature>
<gene>
    <name evidence="4" type="ordered locus">Mvol_1065</name>
</gene>
<dbReference type="SMART" id="SM00062">
    <property type="entry name" value="PBPb"/>
    <property type="match status" value="1"/>
</dbReference>
<organism evidence="4 5">
    <name type="scientific">Methanococcus voltae (strain ATCC BAA-1334 / A3)</name>
    <dbReference type="NCBI Taxonomy" id="456320"/>
    <lineage>
        <taxon>Archaea</taxon>
        <taxon>Methanobacteriati</taxon>
        <taxon>Methanobacteriota</taxon>
        <taxon>Methanomada group</taxon>
        <taxon>Methanococci</taxon>
        <taxon>Methanococcales</taxon>
        <taxon>Methanococcaceae</taxon>
        <taxon>Methanococcus</taxon>
    </lineage>
</organism>
<dbReference type="HOGENOM" id="CLU_019602_18_2_2"/>
<dbReference type="PANTHER" id="PTHR35936:SF17">
    <property type="entry name" value="ARGININE-BINDING EXTRACELLULAR PROTEIN ARTP"/>
    <property type="match status" value="1"/>
</dbReference>
<reference evidence="4 5" key="1">
    <citation type="submission" date="2010-05" db="EMBL/GenBank/DDBJ databases">
        <title>Complete sequence of Methanococcus voltae A3.</title>
        <authorList>
            <consortium name="US DOE Joint Genome Institute"/>
            <person name="Lucas S."/>
            <person name="Copeland A."/>
            <person name="Lapidus A."/>
            <person name="Cheng J.-F."/>
            <person name="Bruce D."/>
            <person name="Goodwin L."/>
            <person name="Pitluck S."/>
            <person name="Lowry S."/>
            <person name="Clum A."/>
            <person name="Land M."/>
            <person name="Hauser L."/>
            <person name="Kyrpides N."/>
            <person name="Mikhailova N."/>
            <person name="Whitman W.B."/>
            <person name="Woyke T."/>
        </authorList>
    </citation>
    <scope>NUCLEOTIDE SEQUENCE [LARGE SCALE GENOMIC DNA]</scope>
    <source>
        <strain evidence="5">ATCC BAA-1334 / A3</strain>
    </source>
</reference>
<dbReference type="Proteomes" id="UP000007722">
    <property type="component" value="Chromosome"/>
</dbReference>
<accession>D7DUB2</accession>
<dbReference type="STRING" id="456320.Mvol_1065"/>
<dbReference type="InterPro" id="IPR001320">
    <property type="entry name" value="Iontro_rcpt_C"/>
</dbReference>
<evidence type="ECO:0000256" key="1">
    <source>
        <dbReference type="ARBA" id="ARBA00022729"/>
    </source>
</evidence>
<dbReference type="SUPFAM" id="SSF53850">
    <property type="entry name" value="Periplasmic binding protein-like II"/>
    <property type="match status" value="1"/>
</dbReference>
<dbReference type="SMART" id="SM00079">
    <property type="entry name" value="PBPe"/>
    <property type="match status" value="1"/>
</dbReference>
<feature type="domain" description="Ionotropic glutamate receptor C-terminal" evidence="3">
    <location>
        <begin position="39"/>
        <end position="260"/>
    </location>
</feature>
<dbReference type="Gene3D" id="3.40.190.10">
    <property type="entry name" value="Periplasmic binding protein-like II"/>
    <property type="match status" value="2"/>
</dbReference>
<dbReference type="EMBL" id="CP002057">
    <property type="protein sequence ID" value="ADI36722.1"/>
    <property type="molecule type" value="Genomic_DNA"/>
</dbReference>
<sequence length="261" mass="28986">MVKNSIKALFLVALVAVVVSFAGCTDNGNANSNVEEPYVLTVGSSVDFRPFEYMDENGKPTGFDMDIIHEIGRRLDMEIEIIDSQFGGLIPALNTKKFDCVISAMTITENRSKEVKFSEPYFEAGQILSVNKDNNEITTLEDLSDKKVGVQIATTGDLIASENASKYNYEVKQYNKIGDAFMDMKNGKIDAVLVDNVVATEYFQENPGLYKLTGDLMTSESYGIATRLDDTELSEKIDKALADMKADGTYDEIYNKWFGDN</sequence>
<dbReference type="GO" id="GO:0015276">
    <property type="term" value="F:ligand-gated monoatomic ion channel activity"/>
    <property type="evidence" value="ECO:0007669"/>
    <property type="project" value="InterPro"/>
</dbReference>
<evidence type="ECO:0000259" key="2">
    <source>
        <dbReference type="SMART" id="SM00062"/>
    </source>
</evidence>
<dbReference type="InParanoid" id="D7DUB2"/>